<feature type="signal peptide" evidence="2">
    <location>
        <begin position="1"/>
        <end position="24"/>
    </location>
</feature>
<proteinExistence type="predicted"/>
<dbReference type="InterPro" id="IPR036514">
    <property type="entry name" value="SGNH_hydro_sf"/>
</dbReference>
<gene>
    <name evidence="3" type="ORF">AMTR_s00016p00247510</name>
</gene>
<evidence type="ECO:0000256" key="1">
    <source>
        <dbReference type="ARBA" id="ARBA00022729"/>
    </source>
</evidence>
<keyword evidence="1 2" id="KW-0732">Signal</keyword>
<evidence type="ECO:0000313" key="3">
    <source>
        <dbReference type="EMBL" id="ERN06370.1"/>
    </source>
</evidence>
<dbReference type="Proteomes" id="UP000017836">
    <property type="component" value="Unassembled WGS sequence"/>
</dbReference>
<feature type="chain" id="PRO_5004807406" description="SGNH hydrolase-type esterase domain-containing protein" evidence="2">
    <location>
        <begin position="25"/>
        <end position="97"/>
    </location>
</feature>
<sequence>MGKTFICICEVLLYGLVLLAGALANGEKVLLLVFGDSLVDCGTKNYLNTSKEHRANYYPYGRNVFSGEATGRFSDGKVTPDFIGIFPFPFLLSSTLQ</sequence>
<keyword evidence="4" id="KW-1185">Reference proteome</keyword>
<dbReference type="Gene3D" id="3.40.50.1110">
    <property type="entry name" value="SGNH hydrolase"/>
    <property type="match status" value="1"/>
</dbReference>
<dbReference type="PANTHER" id="PTHR45966:SF13">
    <property type="entry name" value="GDSL ESTERASE_LIPASE"/>
    <property type="match status" value="1"/>
</dbReference>
<dbReference type="EMBL" id="KI393908">
    <property type="protein sequence ID" value="ERN06370.1"/>
    <property type="molecule type" value="Genomic_DNA"/>
</dbReference>
<dbReference type="AlphaFoldDB" id="W1PGZ3"/>
<name>W1PGZ3_AMBTC</name>
<dbReference type="PANTHER" id="PTHR45966">
    <property type="entry name" value="GDSL-LIKE LIPASE/ACYLHYDROLASE"/>
    <property type="match status" value="1"/>
</dbReference>
<evidence type="ECO:0000313" key="4">
    <source>
        <dbReference type="Proteomes" id="UP000017836"/>
    </source>
</evidence>
<reference evidence="4" key="1">
    <citation type="journal article" date="2013" name="Science">
        <title>The Amborella genome and the evolution of flowering plants.</title>
        <authorList>
            <consortium name="Amborella Genome Project"/>
        </authorList>
    </citation>
    <scope>NUCLEOTIDE SEQUENCE [LARGE SCALE GENOMIC DNA]</scope>
</reference>
<dbReference type="HOGENOM" id="CLU_015101_14_3_1"/>
<evidence type="ECO:0008006" key="5">
    <source>
        <dbReference type="Google" id="ProtNLM"/>
    </source>
</evidence>
<evidence type="ECO:0000256" key="2">
    <source>
        <dbReference type="SAM" id="SignalP"/>
    </source>
</evidence>
<dbReference type="InterPro" id="IPR044552">
    <property type="entry name" value="GLIP1-5/GLL25"/>
</dbReference>
<organism evidence="3 4">
    <name type="scientific">Amborella trichopoda</name>
    <dbReference type="NCBI Taxonomy" id="13333"/>
    <lineage>
        <taxon>Eukaryota</taxon>
        <taxon>Viridiplantae</taxon>
        <taxon>Streptophyta</taxon>
        <taxon>Embryophyta</taxon>
        <taxon>Tracheophyta</taxon>
        <taxon>Spermatophyta</taxon>
        <taxon>Magnoliopsida</taxon>
        <taxon>Amborellales</taxon>
        <taxon>Amborellaceae</taxon>
        <taxon>Amborella</taxon>
    </lineage>
</organism>
<dbReference type="OMA" id="ICICEVL"/>
<dbReference type="Gramene" id="ERN06370">
    <property type="protein sequence ID" value="ERN06370"/>
    <property type="gene ID" value="AMTR_s00016p00247510"/>
</dbReference>
<accession>W1PGZ3</accession>
<protein>
    <recommendedName>
        <fullName evidence="5">SGNH hydrolase-type esterase domain-containing protein</fullName>
    </recommendedName>
</protein>